<gene>
    <name evidence="2" type="ORF">IEQ34_006591</name>
</gene>
<keyword evidence="3" id="KW-1185">Reference proteome</keyword>
<organism evidence="2 3">
    <name type="scientific">Dendrobium chrysotoxum</name>
    <name type="common">Orchid</name>
    <dbReference type="NCBI Taxonomy" id="161865"/>
    <lineage>
        <taxon>Eukaryota</taxon>
        <taxon>Viridiplantae</taxon>
        <taxon>Streptophyta</taxon>
        <taxon>Embryophyta</taxon>
        <taxon>Tracheophyta</taxon>
        <taxon>Spermatophyta</taxon>
        <taxon>Magnoliopsida</taxon>
        <taxon>Liliopsida</taxon>
        <taxon>Asparagales</taxon>
        <taxon>Orchidaceae</taxon>
        <taxon>Epidendroideae</taxon>
        <taxon>Malaxideae</taxon>
        <taxon>Dendrobiinae</taxon>
        <taxon>Dendrobium</taxon>
    </lineage>
</organism>
<protein>
    <submittedName>
        <fullName evidence="2">Uncharacterized protein</fullName>
    </submittedName>
</protein>
<comment type="caution">
    <text evidence="2">The sequence shown here is derived from an EMBL/GenBank/DDBJ whole genome shotgun (WGS) entry which is preliminary data.</text>
</comment>
<reference evidence="2 3" key="1">
    <citation type="journal article" date="2021" name="Hortic Res">
        <title>Chromosome-scale assembly of the Dendrobium chrysotoxum genome enhances the understanding of orchid evolution.</title>
        <authorList>
            <person name="Zhang Y."/>
            <person name="Zhang G.Q."/>
            <person name="Zhang D."/>
            <person name="Liu X.D."/>
            <person name="Xu X.Y."/>
            <person name="Sun W.H."/>
            <person name="Yu X."/>
            <person name="Zhu X."/>
            <person name="Wang Z.W."/>
            <person name="Zhao X."/>
            <person name="Zhong W.Y."/>
            <person name="Chen H."/>
            <person name="Yin W.L."/>
            <person name="Huang T."/>
            <person name="Niu S.C."/>
            <person name="Liu Z.J."/>
        </authorList>
    </citation>
    <scope>NUCLEOTIDE SEQUENCE [LARGE SCALE GENOMIC DNA]</scope>
    <source>
        <strain evidence="2">Lindl</strain>
    </source>
</reference>
<sequence>MSINNFRAMDPAQACFVSEIMQSGIGICFPSWSSSWFPRRGRASTKGLLNLESGRRSRFSQPRGRPASADGKRSSTKRMAREDVWMREMKGRMRAALTGVVMKLTTAPPAARRQAMSTIGIMWPCAMRGMRMKWGFGVVVLLVRPFMGSRWRTGDCREWTCS</sequence>
<dbReference type="EMBL" id="JAGFBR010000007">
    <property type="protein sequence ID" value="KAH0463805.1"/>
    <property type="molecule type" value="Genomic_DNA"/>
</dbReference>
<evidence type="ECO:0000313" key="2">
    <source>
        <dbReference type="EMBL" id="KAH0463805.1"/>
    </source>
</evidence>
<accession>A0AAV7H8L0</accession>
<proteinExistence type="predicted"/>
<name>A0AAV7H8L0_DENCH</name>
<dbReference type="Proteomes" id="UP000775213">
    <property type="component" value="Unassembled WGS sequence"/>
</dbReference>
<feature type="region of interest" description="Disordered" evidence="1">
    <location>
        <begin position="54"/>
        <end position="79"/>
    </location>
</feature>
<dbReference type="AlphaFoldDB" id="A0AAV7H8L0"/>
<evidence type="ECO:0000256" key="1">
    <source>
        <dbReference type="SAM" id="MobiDB-lite"/>
    </source>
</evidence>
<evidence type="ECO:0000313" key="3">
    <source>
        <dbReference type="Proteomes" id="UP000775213"/>
    </source>
</evidence>